<proteinExistence type="predicted"/>
<accession>W1IU83</accession>
<dbReference type="STRING" id="1427518.XSR1_110062"/>
<sequence length="39" mass="4555">MSDNGYKAEGFVFNLPFEYEIIVNVSVITFFLFIIRHSP</sequence>
<keyword evidence="3" id="KW-1185">Reference proteome</keyword>
<organism evidence="2 3">
    <name type="scientific">Xenorhabdus szentirmaii DSM 16338</name>
    <dbReference type="NCBI Taxonomy" id="1427518"/>
    <lineage>
        <taxon>Bacteria</taxon>
        <taxon>Pseudomonadati</taxon>
        <taxon>Pseudomonadota</taxon>
        <taxon>Gammaproteobacteria</taxon>
        <taxon>Enterobacterales</taxon>
        <taxon>Morganellaceae</taxon>
        <taxon>Xenorhabdus</taxon>
    </lineage>
</organism>
<dbReference type="Proteomes" id="UP000019202">
    <property type="component" value="Unassembled WGS sequence"/>
</dbReference>
<dbReference type="EMBL" id="CBXF010000013">
    <property type="protein sequence ID" value="CDL81181.1"/>
    <property type="molecule type" value="Genomic_DNA"/>
</dbReference>
<keyword evidence="1" id="KW-0812">Transmembrane</keyword>
<comment type="caution">
    <text evidence="2">The sequence shown here is derived from an EMBL/GenBank/DDBJ whole genome shotgun (WGS) entry which is preliminary data.</text>
</comment>
<feature type="transmembrane region" description="Helical" evidence="1">
    <location>
        <begin position="17"/>
        <end position="35"/>
    </location>
</feature>
<evidence type="ECO:0000313" key="2">
    <source>
        <dbReference type="EMBL" id="CDL81181.1"/>
    </source>
</evidence>
<name>W1IU83_9GAMM</name>
<protein>
    <submittedName>
        <fullName evidence="2">Uncharacterized protein</fullName>
    </submittedName>
</protein>
<dbReference type="AlphaFoldDB" id="W1IU83"/>
<reference evidence="2" key="1">
    <citation type="submission" date="2013-11" db="EMBL/GenBank/DDBJ databases">
        <title>Draft genome sequence and annotation of the entomopathogenic bacteria, Xenorhabdus cabanillasi strain JM26 and Xenorhabdus szentirmai strain DSM 16338.</title>
        <authorList>
            <person name="Gualtieri M."/>
            <person name="Ogier J.C."/>
            <person name="Pages S."/>
            <person name="Givaudan A."/>
            <person name="Gaudriault S."/>
        </authorList>
    </citation>
    <scope>NUCLEOTIDE SEQUENCE [LARGE SCALE GENOMIC DNA]</scope>
    <source>
        <strain evidence="2">DSM 16338</strain>
    </source>
</reference>
<keyword evidence="1" id="KW-1133">Transmembrane helix</keyword>
<evidence type="ECO:0000313" key="3">
    <source>
        <dbReference type="Proteomes" id="UP000019202"/>
    </source>
</evidence>
<evidence type="ECO:0000256" key="1">
    <source>
        <dbReference type="SAM" id="Phobius"/>
    </source>
</evidence>
<gene>
    <name evidence="2" type="ORF">XSR1_110062</name>
</gene>
<keyword evidence="1" id="KW-0472">Membrane</keyword>